<dbReference type="Gene3D" id="3.40.1620.10">
    <property type="entry name" value="YefM-like domain"/>
    <property type="match status" value="1"/>
</dbReference>
<protein>
    <recommendedName>
        <fullName evidence="2">Antitoxin</fullName>
    </recommendedName>
</protein>
<dbReference type="KEGG" id="cyt:cce_0343"/>
<organism evidence="3 4">
    <name type="scientific">Crocosphaera subtropica (strain ATCC 51142 / BH68)</name>
    <name type="common">Cyanothece sp. (strain ATCC 51142)</name>
    <dbReference type="NCBI Taxonomy" id="43989"/>
    <lineage>
        <taxon>Bacteria</taxon>
        <taxon>Bacillati</taxon>
        <taxon>Cyanobacteriota</taxon>
        <taxon>Cyanophyceae</taxon>
        <taxon>Oscillatoriophycideae</taxon>
        <taxon>Chroococcales</taxon>
        <taxon>Aphanothecaceae</taxon>
        <taxon>Crocosphaera</taxon>
        <taxon>Crocosphaera subtropica</taxon>
    </lineage>
</organism>
<keyword evidence="4" id="KW-1185">Reference proteome</keyword>
<accession>B1X153</accession>
<evidence type="ECO:0000313" key="3">
    <source>
        <dbReference type="EMBL" id="ACB49694.1"/>
    </source>
</evidence>
<comment type="function">
    <text evidence="2">Antitoxin component of a type II toxin-antitoxin (TA) system.</text>
</comment>
<sequence>MDQVNYRQIKENLPDIMEKVCNNHQPIIITRDHDQPVVLMSLADFSSY</sequence>
<gene>
    <name evidence="3" type="ordered locus">cce_0343</name>
</gene>
<name>B1X153_CROS5</name>
<evidence type="ECO:0000256" key="1">
    <source>
        <dbReference type="ARBA" id="ARBA00009981"/>
    </source>
</evidence>
<dbReference type="Pfam" id="PF02604">
    <property type="entry name" value="PhdYeFM_antitox"/>
    <property type="match status" value="1"/>
</dbReference>
<evidence type="ECO:0000256" key="2">
    <source>
        <dbReference type="RuleBase" id="RU362080"/>
    </source>
</evidence>
<dbReference type="InterPro" id="IPR006442">
    <property type="entry name" value="Antitoxin_Phd/YefM"/>
</dbReference>
<dbReference type="Proteomes" id="UP000001203">
    <property type="component" value="Chromosome circular"/>
</dbReference>
<comment type="similarity">
    <text evidence="1 2">Belongs to the phD/YefM antitoxin family.</text>
</comment>
<evidence type="ECO:0000313" key="4">
    <source>
        <dbReference type="Proteomes" id="UP000001203"/>
    </source>
</evidence>
<dbReference type="eggNOG" id="COG2161">
    <property type="taxonomic scope" value="Bacteria"/>
</dbReference>
<dbReference type="AlphaFoldDB" id="B1X153"/>
<dbReference type="EMBL" id="CP000806">
    <property type="protein sequence ID" value="ACB49694.1"/>
    <property type="molecule type" value="Genomic_DNA"/>
</dbReference>
<reference evidence="3 4" key="1">
    <citation type="journal article" date="2008" name="Proc. Natl. Acad. Sci. U.S.A.">
        <title>The genome of Cyanothece 51142, a unicellular diazotrophic cyanobacterium important in the marine nitrogen cycle.</title>
        <authorList>
            <person name="Welsh E.A."/>
            <person name="Liberton M."/>
            <person name="Stoeckel J."/>
            <person name="Loh T."/>
            <person name="Elvitigala T."/>
            <person name="Wang C."/>
            <person name="Wollam A."/>
            <person name="Fulton R.S."/>
            <person name="Clifton S.W."/>
            <person name="Jacobs J.M."/>
            <person name="Aurora R."/>
            <person name="Ghosh B.K."/>
            <person name="Sherman L.A."/>
            <person name="Smith R.D."/>
            <person name="Wilson R.K."/>
            <person name="Pakrasi H.B."/>
        </authorList>
    </citation>
    <scope>NUCLEOTIDE SEQUENCE [LARGE SCALE GENOMIC DNA]</scope>
    <source>
        <strain evidence="4">ATCC 51142 / BH68</strain>
    </source>
</reference>
<dbReference type="InterPro" id="IPR036165">
    <property type="entry name" value="YefM-like_sf"/>
</dbReference>
<proteinExistence type="inferred from homology"/>
<dbReference type="STRING" id="43989.cce_0343"/>
<dbReference type="SUPFAM" id="SSF143120">
    <property type="entry name" value="YefM-like"/>
    <property type="match status" value="1"/>
</dbReference>
<dbReference type="HOGENOM" id="CLU_3151888_0_0_3"/>
<dbReference type="RefSeq" id="WP_009546834.1">
    <property type="nucleotide sequence ID" value="NC_010546.1"/>
</dbReference>
<dbReference type="OrthoDB" id="9802003at2"/>